<dbReference type="Proteomes" id="UP000239649">
    <property type="component" value="Unassembled WGS sequence"/>
</dbReference>
<gene>
    <name evidence="2" type="ORF">C2E20_1777</name>
</gene>
<accession>A0A2P6VLT7</accession>
<comment type="caution">
    <text evidence="2">The sequence shown here is derived from an EMBL/GenBank/DDBJ whole genome shotgun (WGS) entry which is preliminary data.</text>
</comment>
<name>A0A2P6VLT7_9CHLO</name>
<evidence type="ECO:0000256" key="1">
    <source>
        <dbReference type="SAM" id="MobiDB-lite"/>
    </source>
</evidence>
<evidence type="ECO:0000313" key="2">
    <source>
        <dbReference type="EMBL" id="PSC75017.1"/>
    </source>
</evidence>
<evidence type="ECO:0000313" key="3">
    <source>
        <dbReference type="Proteomes" id="UP000239649"/>
    </source>
</evidence>
<feature type="region of interest" description="Disordered" evidence="1">
    <location>
        <begin position="97"/>
        <end position="124"/>
    </location>
</feature>
<dbReference type="OrthoDB" id="512653at2759"/>
<organism evidence="2 3">
    <name type="scientific">Micractinium conductrix</name>
    <dbReference type="NCBI Taxonomy" id="554055"/>
    <lineage>
        <taxon>Eukaryota</taxon>
        <taxon>Viridiplantae</taxon>
        <taxon>Chlorophyta</taxon>
        <taxon>core chlorophytes</taxon>
        <taxon>Trebouxiophyceae</taxon>
        <taxon>Chlorellales</taxon>
        <taxon>Chlorellaceae</taxon>
        <taxon>Chlorella clade</taxon>
        <taxon>Micractinium</taxon>
    </lineage>
</organism>
<protein>
    <submittedName>
        <fullName evidence="2">ADP-ribosylation factor 9</fullName>
    </submittedName>
</protein>
<proteinExistence type="predicted"/>
<sequence length="405" mass="44303">MEAANGPDFSHLPSDALHHVFEQLLKPGTGDGTGLPLSEFVTRYATVRQTCKHWSEVLLAAPPLLHLDVSVMPESWLPWLASLPLATLRIDDRLDVAWSPPGEDKQQHGRQQRAGGPPAGMPAPLTARHLVQGLEGAGLPRPFWLLLPFWRLQALHLQAPVSSAATPAVFDGACLEGLSQLQRLSLGSFADFKLQQLPGSLRRLRLCYDAQNRTLSVPELPPHISLDLLRVEKAGALGIPLDDLATRVAAVEAHAAEVLLGVAVEDRQLIRTFERPYREGSFVPPHIWGDEEADDKSKDAAAMTANHFLVRLPSAGRLQRLSVRGGAAHSLKFMPVAPGGVASSLNWLWSVVRLQGMHQMYGLSGEEMDERQQLFYDRLRFTLAPGACDIEVVKPQQALAPAGAW</sequence>
<reference evidence="2 3" key="1">
    <citation type="journal article" date="2018" name="Plant J.">
        <title>Genome sequences of Chlorella sorokiniana UTEX 1602 and Micractinium conductrix SAG 241.80: implications to maltose excretion by a green alga.</title>
        <authorList>
            <person name="Arriola M.B."/>
            <person name="Velmurugan N."/>
            <person name="Zhang Y."/>
            <person name="Plunkett M.H."/>
            <person name="Hondzo H."/>
            <person name="Barney B.M."/>
        </authorList>
    </citation>
    <scope>NUCLEOTIDE SEQUENCE [LARGE SCALE GENOMIC DNA]</scope>
    <source>
        <strain evidence="2 3">SAG 241.80</strain>
    </source>
</reference>
<dbReference type="EMBL" id="LHPF02000003">
    <property type="protein sequence ID" value="PSC75017.1"/>
    <property type="molecule type" value="Genomic_DNA"/>
</dbReference>
<keyword evidence="3" id="KW-1185">Reference proteome</keyword>
<dbReference type="AlphaFoldDB" id="A0A2P6VLT7"/>